<evidence type="ECO:0000256" key="12">
    <source>
        <dbReference type="ARBA" id="ARBA00023269"/>
    </source>
</evidence>
<name>A0A673TLL0_SURSU</name>
<keyword evidence="12" id="KW-0544">Nucleosome core</keyword>
<dbReference type="GO" id="GO:0006338">
    <property type="term" value="P:chromatin remodeling"/>
    <property type="evidence" value="ECO:0007669"/>
    <property type="project" value="TreeGrafter"/>
</dbReference>
<evidence type="ECO:0000256" key="4">
    <source>
        <dbReference type="ARBA" id="ARBA00015111"/>
    </source>
</evidence>
<evidence type="ECO:0000256" key="5">
    <source>
        <dbReference type="ARBA" id="ARBA00022454"/>
    </source>
</evidence>
<dbReference type="GO" id="GO:0007290">
    <property type="term" value="P:spermatid nucleus elongation"/>
    <property type="evidence" value="ECO:0007669"/>
    <property type="project" value="TreeGrafter"/>
</dbReference>
<dbReference type="GO" id="GO:0000786">
    <property type="term" value="C:nucleosome"/>
    <property type="evidence" value="ECO:0007669"/>
    <property type="project" value="UniProtKB-KW"/>
</dbReference>
<dbReference type="PANTHER" id="PTHR17486">
    <property type="entry name" value="SPERMATID NUCLEAR TRANSITION PROTEIN 1"/>
    <property type="match status" value="1"/>
</dbReference>
<dbReference type="Ensembl" id="ENSSSUT00005011907.1">
    <property type="protein sequence ID" value="ENSSSUP00005010370.1"/>
    <property type="gene ID" value="ENSSSUG00005006668.1"/>
</dbReference>
<accession>A0A673TLL0</accession>
<reference evidence="14 15" key="1">
    <citation type="submission" date="2019-05" db="EMBL/GenBank/DDBJ databases">
        <title>A Chromosome-scale Meerkat (S. suricatta) Genome Assembly.</title>
        <authorList>
            <person name="Dudchenko O."/>
            <person name="Lieberman Aiden E."/>
            <person name="Tung J."/>
            <person name="Barreiro L.B."/>
            <person name="Clutton-Brock T.H."/>
        </authorList>
    </citation>
    <scope>NUCLEOTIDE SEQUENCE [LARGE SCALE GENOMIC DNA]</scope>
</reference>
<keyword evidence="6" id="KW-0217">Developmental protein</keyword>
<dbReference type="GO" id="GO:0001673">
    <property type="term" value="C:male germ cell nucleus"/>
    <property type="evidence" value="ECO:0007669"/>
    <property type="project" value="TreeGrafter"/>
</dbReference>
<keyword evidence="7" id="KW-0597">Phosphoprotein</keyword>
<dbReference type="PROSITE" id="PS00541">
    <property type="entry name" value="TP1"/>
    <property type="match status" value="1"/>
</dbReference>
<feature type="region of interest" description="Disordered" evidence="13">
    <location>
        <begin position="1"/>
        <end position="26"/>
    </location>
</feature>
<dbReference type="Proteomes" id="UP000472268">
    <property type="component" value="Chromosome 3"/>
</dbReference>
<dbReference type="Pfam" id="PF02079">
    <property type="entry name" value="TP1"/>
    <property type="match status" value="1"/>
</dbReference>
<dbReference type="InterPro" id="IPR020062">
    <property type="entry name" value="Nuclear_transition_prot1_CS"/>
</dbReference>
<evidence type="ECO:0000313" key="14">
    <source>
        <dbReference type="Ensembl" id="ENSSSUP00005010370.1"/>
    </source>
</evidence>
<comment type="similarity">
    <text evidence="3">Belongs to the nuclear transition protein 1 family.</text>
</comment>
<dbReference type="AlphaFoldDB" id="A0A673TLL0"/>
<feature type="compositionally biased region" description="Polar residues" evidence="13">
    <location>
        <begin position="65"/>
        <end position="78"/>
    </location>
</feature>
<evidence type="ECO:0000256" key="13">
    <source>
        <dbReference type="SAM" id="MobiDB-lite"/>
    </source>
</evidence>
<organism evidence="14 15">
    <name type="scientific">Suricata suricatta</name>
    <name type="common">Meerkat</name>
    <dbReference type="NCBI Taxonomy" id="37032"/>
    <lineage>
        <taxon>Eukaryota</taxon>
        <taxon>Metazoa</taxon>
        <taxon>Chordata</taxon>
        <taxon>Craniata</taxon>
        <taxon>Vertebrata</taxon>
        <taxon>Euteleostomi</taxon>
        <taxon>Mammalia</taxon>
        <taxon>Eutheria</taxon>
        <taxon>Laurasiatheria</taxon>
        <taxon>Carnivora</taxon>
        <taxon>Feliformia</taxon>
        <taxon>Herpestidae</taxon>
        <taxon>Suricata</taxon>
    </lineage>
</organism>
<feature type="compositionally biased region" description="Basic residues" evidence="13">
    <location>
        <begin position="79"/>
        <end position="116"/>
    </location>
</feature>
<evidence type="ECO:0000256" key="10">
    <source>
        <dbReference type="ARBA" id="ARBA00023125"/>
    </source>
</evidence>
<evidence type="ECO:0000256" key="1">
    <source>
        <dbReference type="ARBA" id="ARBA00004123"/>
    </source>
</evidence>
<evidence type="ECO:0000256" key="11">
    <source>
        <dbReference type="ARBA" id="ARBA00023242"/>
    </source>
</evidence>
<evidence type="ECO:0000256" key="6">
    <source>
        <dbReference type="ARBA" id="ARBA00022473"/>
    </source>
</evidence>
<keyword evidence="10" id="KW-0238">DNA-binding</keyword>
<dbReference type="InterPro" id="IPR001319">
    <property type="entry name" value="Nuclear_transition_prot1"/>
</dbReference>
<proteinExistence type="inferred from homology"/>
<dbReference type="PANTHER" id="PTHR17486:SF0">
    <property type="entry name" value="SPERMATID NUCLEAR TRANSITION PROTEIN 1"/>
    <property type="match status" value="1"/>
</dbReference>
<evidence type="ECO:0000313" key="15">
    <source>
        <dbReference type="Proteomes" id="UP000472268"/>
    </source>
</evidence>
<evidence type="ECO:0000256" key="2">
    <source>
        <dbReference type="ARBA" id="ARBA00004286"/>
    </source>
</evidence>
<sequence length="129" mass="14771">MGKENKWERIPTNLRAEPRHHPNQDAPLFLRTGWKEENGVEFPPSLVLGPGFSLFPTGDIRGVLSSETSAPEITMSTSRKLKSHGMRRGRNRAPHKGVKRGGSKRKYRKSSLKSRKRGDDAYRSYRYHL</sequence>
<evidence type="ECO:0000256" key="9">
    <source>
        <dbReference type="ARBA" id="ARBA00022871"/>
    </source>
</evidence>
<protein>
    <recommendedName>
        <fullName evidence="4">Spermatid nuclear transition protein 1</fullName>
    </recommendedName>
</protein>
<gene>
    <name evidence="14" type="primary">TNP1</name>
</gene>
<evidence type="ECO:0000256" key="8">
    <source>
        <dbReference type="ARBA" id="ARBA00022782"/>
    </source>
</evidence>
<keyword evidence="11" id="KW-0539">Nucleus</keyword>
<comment type="subcellular location">
    <subcellularLocation>
        <location evidence="2">Chromosome</location>
    </subcellularLocation>
    <subcellularLocation>
        <location evidence="1">Nucleus</location>
    </subcellularLocation>
</comment>
<feature type="region of interest" description="Disordered" evidence="13">
    <location>
        <begin position="65"/>
        <end position="129"/>
    </location>
</feature>
<keyword evidence="15" id="KW-1185">Reference proteome</keyword>
<keyword evidence="5" id="KW-0158">Chromosome</keyword>
<evidence type="ECO:0000256" key="3">
    <source>
        <dbReference type="ARBA" id="ARBA00005481"/>
    </source>
</evidence>
<reference evidence="14" key="2">
    <citation type="submission" date="2025-08" db="UniProtKB">
        <authorList>
            <consortium name="Ensembl"/>
        </authorList>
    </citation>
    <scope>IDENTIFICATION</scope>
</reference>
<keyword evidence="8" id="KW-0221">Differentiation</keyword>
<dbReference type="GO" id="GO:0003677">
    <property type="term" value="F:DNA binding"/>
    <property type="evidence" value="ECO:0007669"/>
    <property type="project" value="UniProtKB-KW"/>
</dbReference>
<evidence type="ECO:0000256" key="7">
    <source>
        <dbReference type="ARBA" id="ARBA00022553"/>
    </source>
</evidence>
<reference evidence="14" key="3">
    <citation type="submission" date="2025-09" db="UniProtKB">
        <authorList>
            <consortium name="Ensembl"/>
        </authorList>
    </citation>
    <scope>IDENTIFICATION</scope>
</reference>
<keyword evidence="9" id="KW-0744">Spermatogenesis</keyword>